<dbReference type="PANTHER" id="PTHR38444:SF1">
    <property type="entry name" value="ENTEROBACTIN BIOSYNTHESIS PROTEIN YBDZ"/>
    <property type="match status" value="1"/>
</dbReference>
<reference evidence="3" key="1">
    <citation type="submission" date="2015-07" db="EMBL/GenBank/DDBJ databases">
        <authorList>
            <person name="Wibberg D."/>
        </authorList>
    </citation>
    <scope>NUCLEOTIDE SEQUENCE [LARGE SCALE GENOMIC DNA]</scope>
</reference>
<dbReference type="InterPro" id="IPR005153">
    <property type="entry name" value="MbtH-like_dom"/>
</dbReference>
<dbReference type="AlphaFoldDB" id="A0A0K2ZGK2"/>
<name>A0A0K2ZGK2_9XANT</name>
<feature type="domain" description="MbtH-like" evidence="1">
    <location>
        <begin position="3"/>
        <end position="53"/>
    </location>
</feature>
<dbReference type="Proteomes" id="UP000046187">
    <property type="component" value="Unassembled WGS sequence"/>
</dbReference>
<dbReference type="InterPro" id="IPR037407">
    <property type="entry name" value="MLP_fam"/>
</dbReference>
<dbReference type="GO" id="GO:0005829">
    <property type="term" value="C:cytosol"/>
    <property type="evidence" value="ECO:0007669"/>
    <property type="project" value="TreeGrafter"/>
</dbReference>
<dbReference type="EMBL" id="CXOI01000007">
    <property type="protein sequence ID" value="CTP83349.1"/>
    <property type="molecule type" value="Genomic_DNA"/>
</dbReference>
<dbReference type="SUPFAM" id="SSF160582">
    <property type="entry name" value="MbtH-like"/>
    <property type="match status" value="1"/>
</dbReference>
<dbReference type="Gene3D" id="3.90.820.10">
    <property type="entry name" value="Structural Genomics, Unknown Function 30-nov-00 1gh9 Mol_id"/>
    <property type="match status" value="1"/>
</dbReference>
<evidence type="ECO:0000259" key="1">
    <source>
        <dbReference type="SMART" id="SM00923"/>
    </source>
</evidence>
<dbReference type="RefSeq" id="WP_053834197.1">
    <property type="nucleotide sequence ID" value="NZ_CXOI01000007.1"/>
</dbReference>
<dbReference type="InterPro" id="IPR038020">
    <property type="entry name" value="MbtH-like_sf"/>
</dbReference>
<gene>
    <name evidence="2" type="ORF">XTALMG727_0592</name>
</gene>
<accession>A0A0K2ZGK2</accession>
<dbReference type="SMART" id="SM00923">
    <property type="entry name" value="MbtH"/>
    <property type="match status" value="1"/>
</dbReference>
<sequence>MSIQDDEQDQIYVVVINHEEQYALWPDYADVPNGWSVVFGPNPKQACLDYVNEHWTDMRPKSLRDAMAAAEH</sequence>
<dbReference type="Pfam" id="PF03621">
    <property type="entry name" value="MbtH"/>
    <property type="match status" value="1"/>
</dbReference>
<evidence type="ECO:0000313" key="2">
    <source>
        <dbReference type="EMBL" id="CTP83349.1"/>
    </source>
</evidence>
<dbReference type="PANTHER" id="PTHR38444">
    <property type="entry name" value="ENTEROBACTIN BIOSYNTHESIS PROTEIN YBDZ"/>
    <property type="match status" value="1"/>
</dbReference>
<organism evidence="2 3">
    <name type="scientific">Xanthomonas graminis pv. arrhenatheri LMG 727</name>
    <dbReference type="NCBI Taxonomy" id="1195923"/>
    <lineage>
        <taxon>Bacteria</taxon>
        <taxon>Pseudomonadati</taxon>
        <taxon>Pseudomonadota</taxon>
        <taxon>Gammaproteobacteria</taxon>
        <taxon>Lysobacterales</taxon>
        <taxon>Lysobacteraceae</taxon>
        <taxon>Xanthomonas</taxon>
        <taxon>Xanthomonas translucens group</taxon>
        <taxon>Xanthomonas graminis</taxon>
    </lineage>
</organism>
<keyword evidence="3" id="KW-1185">Reference proteome</keyword>
<proteinExistence type="predicted"/>
<dbReference type="GO" id="GO:0019290">
    <property type="term" value="P:siderophore biosynthetic process"/>
    <property type="evidence" value="ECO:0007669"/>
    <property type="project" value="TreeGrafter"/>
</dbReference>
<protein>
    <recommendedName>
        <fullName evidence="1">MbtH-like domain-containing protein</fullName>
    </recommendedName>
</protein>
<evidence type="ECO:0000313" key="3">
    <source>
        <dbReference type="Proteomes" id="UP000046187"/>
    </source>
</evidence>